<proteinExistence type="predicted"/>
<feature type="domain" description="Rhodanese" evidence="1">
    <location>
        <begin position="38"/>
        <end position="128"/>
    </location>
</feature>
<dbReference type="AlphaFoldDB" id="A0A0L8AIR2"/>
<dbReference type="SUPFAM" id="SSF52821">
    <property type="entry name" value="Rhodanese/Cell cycle control phosphatase"/>
    <property type="match status" value="1"/>
</dbReference>
<dbReference type="PROSITE" id="PS50206">
    <property type="entry name" value="RHODANESE_3"/>
    <property type="match status" value="1"/>
</dbReference>
<dbReference type="PANTHER" id="PTHR43031">
    <property type="entry name" value="FAD-DEPENDENT OXIDOREDUCTASE"/>
    <property type="match status" value="1"/>
</dbReference>
<evidence type="ECO:0000313" key="2">
    <source>
        <dbReference type="EMBL" id="KOF02284.1"/>
    </source>
</evidence>
<gene>
    <name evidence="2" type="ORF">OB69_12710</name>
</gene>
<dbReference type="CDD" id="cd00158">
    <property type="entry name" value="RHOD"/>
    <property type="match status" value="1"/>
</dbReference>
<reference evidence="3" key="1">
    <citation type="submission" date="2014-11" db="EMBL/GenBank/DDBJ databases">
        <title>Genome sequencing of Roseivirga sp. D-25.</title>
        <authorList>
            <person name="Selvaratnam C."/>
            <person name="Thevarajoo S."/>
            <person name="Goh K.M."/>
            <person name="Eee R."/>
            <person name="Chan K.-G."/>
            <person name="Chong C.S."/>
        </authorList>
    </citation>
    <scope>NUCLEOTIDE SEQUENCE [LARGE SCALE GENOMIC DNA]</scope>
    <source>
        <strain evidence="3">D-25</strain>
    </source>
</reference>
<evidence type="ECO:0000313" key="3">
    <source>
        <dbReference type="Proteomes" id="UP000036908"/>
    </source>
</evidence>
<protein>
    <recommendedName>
        <fullName evidence="1">Rhodanese domain-containing protein</fullName>
    </recommendedName>
</protein>
<dbReference type="EMBL" id="JSVA01000014">
    <property type="protein sequence ID" value="KOF02284.1"/>
    <property type="molecule type" value="Genomic_DNA"/>
</dbReference>
<keyword evidence="3" id="KW-1185">Reference proteome</keyword>
<dbReference type="Pfam" id="PF00581">
    <property type="entry name" value="Rhodanese"/>
    <property type="match status" value="1"/>
</dbReference>
<organism evidence="2 3">
    <name type="scientific">Roseivirga seohaensis subsp. aquiponti</name>
    <dbReference type="NCBI Taxonomy" id="1566026"/>
    <lineage>
        <taxon>Bacteria</taxon>
        <taxon>Pseudomonadati</taxon>
        <taxon>Bacteroidota</taxon>
        <taxon>Cytophagia</taxon>
        <taxon>Cytophagales</taxon>
        <taxon>Roseivirgaceae</taxon>
        <taxon>Roseivirga</taxon>
    </lineage>
</organism>
<dbReference type="OrthoDB" id="9808735at2"/>
<dbReference type="RefSeq" id="WP_053224115.1">
    <property type="nucleotide sequence ID" value="NZ_JSVA01000014.1"/>
</dbReference>
<evidence type="ECO:0000259" key="1">
    <source>
        <dbReference type="PROSITE" id="PS50206"/>
    </source>
</evidence>
<accession>A0A0L8AIR2</accession>
<sequence>MMKKTIFFILGMAFLTLGCTEQVAKQVDANEFEALMADDATVQVIDVRTPDEYAQGFIKNSTLINFNGPSFKTQLEGLNKNKAVAVYCHSGARSNQAFEMMKEMGFKKIYELQGGIVAWQAGGKQIQR</sequence>
<name>A0A0L8AIR2_9BACT</name>
<dbReference type="PROSITE" id="PS51257">
    <property type="entry name" value="PROKAR_LIPOPROTEIN"/>
    <property type="match status" value="1"/>
</dbReference>
<dbReference type="PANTHER" id="PTHR43031:SF1">
    <property type="entry name" value="PYRIDINE NUCLEOTIDE-DISULPHIDE OXIDOREDUCTASE"/>
    <property type="match status" value="1"/>
</dbReference>
<dbReference type="InterPro" id="IPR050229">
    <property type="entry name" value="GlpE_sulfurtransferase"/>
</dbReference>
<dbReference type="Proteomes" id="UP000036908">
    <property type="component" value="Unassembled WGS sequence"/>
</dbReference>
<dbReference type="InterPro" id="IPR036873">
    <property type="entry name" value="Rhodanese-like_dom_sf"/>
</dbReference>
<dbReference type="InterPro" id="IPR001763">
    <property type="entry name" value="Rhodanese-like_dom"/>
</dbReference>
<comment type="caution">
    <text evidence="2">The sequence shown here is derived from an EMBL/GenBank/DDBJ whole genome shotgun (WGS) entry which is preliminary data.</text>
</comment>
<dbReference type="Gene3D" id="3.40.250.10">
    <property type="entry name" value="Rhodanese-like domain"/>
    <property type="match status" value="1"/>
</dbReference>
<dbReference type="PATRIC" id="fig|1566026.4.peg.837"/>
<dbReference type="SMART" id="SM00450">
    <property type="entry name" value="RHOD"/>
    <property type="match status" value="1"/>
</dbReference>